<accession>A0A1I6PQ35</accession>
<evidence type="ECO:0000313" key="2">
    <source>
        <dbReference type="EMBL" id="SFS42311.1"/>
    </source>
</evidence>
<evidence type="ECO:0000256" key="1">
    <source>
        <dbReference type="SAM" id="SignalP"/>
    </source>
</evidence>
<dbReference type="EMBL" id="FOZV01000002">
    <property type="protein sequence ID" value="SFS42311.1"/>
    <property type="molecule type" value="Genomic_DNA"/>
</dbReference>
<keyword evidence="3" id="KW-1185">Reference proteome</keyword>
<dbReference type="STRING" id="871741.SAMN05192570_1172"/>
<dbReference type="PROSITE" id="PS51257">
    <property type="entry name" value="PROKAR_LIPOPROTEIN"/>
    <property type="match status" value="1"/>
</dbReference>
<gene>
    <name evidence="2" type="ORF">SAMN05192570_1172</name>
</gene>
<organism evidence="2 3">
    <name type="scientific">Brevundimonas viscosa</name>
    <dbReference type="NCBI Taxonomy" id="871741"/>
    <lineage>
        <taxon>Bacteria</taxon>
        <taxon>Pseudomonadati</taxon>
        <taxon>Pseudomonadota</taxon>
        <taxon>Alphaproteobacteria</taxon>
        <taxon>Caulobacterales</taxon>
        <taxon>Caulobacteraceae</taxon>
        <taxon>Brevundimonas</taxon>
    </lineage>
</organism>
<dbReference type="Proteomes" id="UP000198788">
    <property type="component" value="Unassembled WGS sequence"/>
</dbReference>
<protein>
    <submittedName>
        <fullName evidence="2">Uncharacterized protein</fullName>
    </submittedName>
</protein>
<evidence type="ECO:0000313" key="3">
    <source>
        <dbReference type="Proteomes" id="UP000198788"/>
    </source>
</evidence>
<name>A0A1I6PQ35_9CAUL</name>
<keyword evidence="1" id="KW-0732">Signal</keyword>
<dbReference type="RefSeq" id="WP_092307749.1">
    <property type="nucleotide sequence ID" value="NZ_FOZV01000002.1"/>
</dbReference>
<feature type="chain" id="PRO_5011442369" evidence="1">
    <location>
        <begin position="26"/>
        <end position="99"/>
    </location>
</feature>
<reference evidence="3" key="1">
    <citation type="submission" date="2016-10" db="EMBL/GenBank/DDBJ databases">
        <authorList>
            <person name="Varghese N."/>
            <person name="Submissions S."/>
        </authorList>
    </citation>
    <scope>NUCLEOTIDE SEQUENCE [LARGE SCALE GENOMIC DNA]</scope>
    <source>
        <strain evidence="3">CGMCC 1.10683</strain>
    </source>
</reference>
<dbReference type="AlphaFoldDB" id="A0A1I6PQ35"/>
<feature type="signal peptide" evidence="1">
    <location>
        <begin position="1"/>
        <end position="25"/>
    </location>
</feature>
<proteinExistence type="predicted"/>
<sequence length="99" mass="10440">MTRLLSVFSLIGCAIIYACSAVASATTSIFSAAGSALREMYDIAFPATLDVVAPEPSAQRLTQVQRAQVISFQARREQRHFARHQLASSGAVGAGLIAA</sequence>